<name>A0A915JB82_ROMCU</name>
<sequence length="81" mass="8863">MYHDSKSAAGVRRLTLFSKQERGRYLICDTWGTKSREQNGGERMILSEAGEGRHVAFDSLGGNMLWRNGGLGGDITLMGAS</sequence>
<dbReference type="Proteomes" id="UP000887565">
    <property type="component" value="Unplaced"/>
</dbReference>
<evidence type="ECO:0000313" key="2">
    <source>
        <dbReference type="WBParaSite" id="nRc.2.0.1.t23753-RA"/>
    </source>
</evidence>
<evidence type="ECO:0000313" key="1">
    <source>
        <dbReference type="Proteomes" id="UP000887565"/>
    </source>
</evidence>
<protein>
    <submittedName>
        <fullName evidence="2">Uncharacterized protein</fullName>
    </submittedName>
</protein>
<reference evidence="2" key="1">
    <citation type="submission" date="2022-11" db="UniProtKB">
        <authorList>
            <consortium name="WormBaseParasite"/>
        </authorList>
    </citation>
    <scope>IDENTIFICATION</scope>
</reference>
<organism evidence="1 2">
    <name type="scientific">Romanomermis culicivorax</name>
    <name type="common">Nematode worm</name>
    <dbReference type="NCBI Taxonomy" id="13658"/>
    <lineage>
        <taxon>Eukaryota</taxon>
        <taxon>Metazoa</taxon>
        <taxon>Ecdysozoa</taxon>
        <taxon>Nematoda</taxon>
        <taxon>Enoplea</taxon>
        <taxon>Dorylaimia</taxon>
        <taxon>Mermithida</taxon>
        <taxon>Mermithoidea</taxon>
        <taxon>Mermithidae</taxon>
        <taxon>Romanomermis</taxon>
    </lineage>
</organism>
<dbReference type="WBParaSite" id="nRc.2.0.1.t23753-RA">
    <property type="protein sequence ID" value="nRc.2.0.1.t23753-RA"/>
    <property type="gene ID" value="nRc.2.0.1.g23753"/>
</dbReference>
<keyword evidence="1" id="KW-1185">Reference proteome</keyword>
<proteinExistence type="predicted"/>
<accession>A0A915JB82</accession>
<dbReference type="AlphaFoldDB" id="A0A915JB82"/>